<name>A0A1I6KBA4_9EURY</name>
<dbReference type="InterPro" id="IPR012349">
    <property type="entry name" value="Split_barrel_FMN-bd"/>
</dbReference>
<organism evidence="1 2">
    <name type="scientific">Halomicrobium zhouii</name>
    <dbReference type="NCBI Taxonomy" id="767519"/>
    <lineage>
        <taxon>Archaea</taxon>
        <taxon>Methanobacteriati</taxon>
        <taxon>Methanobacteriota</taxon>
        <taxon>Stenosarchaea group</taxon>
        <taxon>Halobacteria</taxon>
        <taxon>Halobacteriales</taxon>
        <taxon>Haloarculaceae</taxon>
        <taxon>Halomicrobium</taxon>
    </lineage>
</organism>
<accession>A0A1I6KBA4</accession>
<keyword evidence="2" id="KW-1185">Reference proteome</keyword>
<dbReference type="AlphaFoldDB" id="A0A1I6KBA4"/>
<dbReference type="InterPro" id="IPR024747">
    <property type="entry name" value="Pyridox_Oxase-rel"/>
</dbReference>
<protein>
    <recommendedName>
        <fullName evidence="3">Pyridoxamine 5'-phosphate oxidase</fullName>
    </recommendedName>
</protein>
<dbReference type="Pfam" id="PF12900">
    <property type="entry name" value="Pyridox_ox_2"/>
    <property type="match status" value="1"/>
</dbReference>
<dbReference type="SUPFAM" id="SSF50475">
    <property type="entry name" value="FMN-binding split barrel"/>
    <property type="match status" value="1"/>
</dbReference>
<evidence type="ECO:0000313" key="2">
    <source>
        <dbReference type="Proteomes" id="UP000199062"/>
    </source>
</evidence>
<dbReference type="EMBL" id="FOZK01000001">
    <property type="protein sequence ID" value="SFR88487.1"/>
    <property type="molecule type" value="Genomic_DNA"/>
</dbReference>
<gene>
    <name evidence="1" type="ORF">SAMN05216559_0494</name>
</gene>
<dbReference type="Gene3D" id="2.30.110.10">
    <property type="entry name" value="Electron Transport, Fmn-binding Protein, Chain A"/>
    <property type="match status" value="1"/>
</dbReference>
<dbReference type="Proteomes" id="UP000199062">
    <property type="component" value="Unassembled WGS sequence"/>
</dbReference>
<dbReference type="RefSeq" id="WP_089813549.1">
    <property type="nucleotide sequence ID" value="NZ_FOZK01000001.1"/>
</dbReference>
<sequence length="150" mass="16722">MDTDIEFAYTRGLDDEEVERYLRETPTGVLALADGDEAYAVPLVHEYRDGSLYFHLGDHPGSTKLSFADATTTATYVVHDAEPTDDPEALTSWSVLARGDLREVPDDDPAWDAVAINEAFEPLRIFDEAVEDVTVELWELQIESLTGRTT</sequence>
<dbReference type="STRING" id="767519.SAMN05216559_0494"/>
<dbReference type="OrthoDB" id="288110at2157"/>
<proteinExistence type="predicted"/>
<evidence type="ECO:0008006" key="3">
    <source>
        <dbReference type="Google" id="ProtNLM"/>
    </source>
</evidence>
<reference evidence="1 2" key="1">
    <citation type="submission" date="2016-10" db="EMBL/GenBank/DDBJ databases">
        <authorList>
            <person name="de Groot N.N."/>
        </authorList>
    </citation>
    <scope>NUCLEOTIDE SEQUENCE [LARGE SCALE GENOMIC DNA]</scope>
    <source>
        <strain evidence="1 2">CGMCC 1.10457</strain>
    </source>
</reference>
<evidence type="ECO:0000313" key="1">
    <source>
        <dbReference type="EMBL" id="SFR88487.1"/>
    </source>
</evidence>